<protein>
    <submittedName>
        <fullName evidence="4">Polyisoprenoid-binding protein YceI</fullName>
    </submittedName>
</protein>
<proteinExistence type="inferred from homology"/>
<comment type="similarity">
    <text evidence="1">Belongs to the UPF0312 family.</text>
</comment>
<dbReference type="OrthoDB" id="9811006at2"/>
<dbReference type="PANTHER" id="PTHR34406:SF1">
    <property type="entry name" value="PROTEIN YCEI"/>
    <property type="match status" value="1"/>
</dbReference>
<feature type="region of interest" description="Disordered" evidence="2">
    <location>
        <begin position="1"/>
        <end position="22"/>
    </location>
</feature>
<dbReference type="GeneID" id="40832582"/>
<dbReference type="STRING" id="1196353.SAMN05444921_120139"/>
<dbReference type="SMART" id="SM00867">
    <property type="entry name" value="YceI"/>
    <property type="match status" value="1"/>
</dbReference>
<dbReference type="InterPro" id="IPR007372">
    <property type="entry name" value="Lipid/polyisoprenoid-bd_YceI"/>
</dbReference>
<evidence type="ECO:0000256" key="2">
    <source>
        <dbReference type="SAM" id="MobiDB-lite"/>
    </source>
</evidence>
<dbReference type="SUPFAM" id="SSF101874">
    <property type="entry name" value="YceI-like"/>
    <property type="match status" value="1"/>
</dbReference>
<evidence type="ECO:0000256" key="1">
    <source>
        <dbReference type="ARBA" id="ARBA00008812"/>
    </source>
</evidence>
<organism evidence="4 5">
    <name type="scientific">Streptomyces wuyuanensis</name>
    <dbReference type="NCBI Taxonomy" id="1196353"/>
    <lineage>
        <taxon>Bacteria</taxon>
        <taxon>Bacillati</taxon>
        <taxon>Actinomycetota</taxon>
        <taxon>Actinomycetes</taxon>
        <taxon>Kitasatosporales</taxon>
        <taxon>Streptomycetaceae</taxon>
        <taxon>Streptomyces</taxon>
    </lineage>
</organism>
<dbReference type="AlphaFoldDB" id="A0A1G9Z3Y1"/>
<dbReference type="Proteomes" id="UP000199063">
    <property type="component" value="Unassembled WGS sequence"/>
</dbReference>
<dbReference type="EMBL" id="FNHI01000020">
    <property type="protein sequence ID" value="SDN16042.1"/>
    <property type="molecule type" value="Genomic_DNA"/>
</dbReference>
<feature type="domain" description="Lipid/polyisoprenoid-binding YceI-like" evidence="3">
    <location>
        <begin position="26"/>
        <end position="195"/>
    </location>
</feature>
<dbReference type="RefSeq" id="WP_093659204.1">
    <property type="nucleotide sequence ID" value="NZ_FNHI01000020.1"/>
</dbReference>
<sequence>MPKNRREPTLPRPRPRPRPHKALTGIYTVDPAHSTIGLSVRHAMITNVRGRFTDFEGLLRLDGSHPTRSQAYVSVRTDSLDTSVLDRDAHVVGPDFLDCALYPLMTFRSSGIVHTGDDRFRVSGELMIKGVELPVGIDLRFGGAGRDLNGKHRVGFEGSATLRRSDWGLTWNTALETGGVLLSDTVRLTLGISAVRLDRAQTG</sequence>
<reference evidence="5" key="1">
    <citation type="submission" date="2016-10" db="EMBL/GenBank/DDBJ databases">
        <authorList>
            <person name="Varghese N."/>
            <person name="Submissions S."/>
        </authorList>
    </citation>
    <scope>NUCLEOTIDE SEQUENCE [LARGE SCALE GENOMIC DNA]</scope>
    <source>
        <strain evidence="5">CGMCC 4.7042</strain>
    </source>
</reference>
<gene>
    <name evidence="4" type="ORF">SAMN05444921_120139</name>
</gene>
<accession>A0A1G9Z3Y1</accession>
<evidence type="ECO:0000259" key="3">
    <source>
        <dbReference type="SMART" id="SM00867"/>
    </source>
</evidence>
<evidence type="ECO:0000313" key="5">
    <source>
        <dbReference type="Proteomes" id="UP000199063"/>
    </source>
</evidence>
<dbReference type="Gene3D" id="2.40.128.110">
    <property type="entry name" value="Lipid/polyisoprenoid-binding, YceI-like"/>
    <property type="match status" value="1"/>
</dbReference>
<name>A0A1G9Z3Y1_9ACTN</name>
<dbReference type="Pfam" id="PF04264">
    <property type="entry name" value="YceI"/>
    <property type="match status" value="1"/>
</dbReference>
<dbReference type="PANTHER" id="PTHR34406">
    <property type="entry name" value="PROTEIN YCEI"/>
    <property type="match status" value="1"/>
</dbReference>
<evidence type="ECO:0000313" key="4">
    <source>
        <dbReference type="EMBL" id="SDN16042.1"/>
    </source>
</evidence>
<dbReference type="InterPro" id="IPR036761">
    <property type="entry name" value="TTHA0802/YceI-like_sf"/>
</dbReference>
<keyword evidence="5" id="KW-1185">Reference proteome</keyword>